<proteinExistence type="predicted"/>
<accession>A0ABY7D658</accession>
<feature type="region of interest" description="Disordered" evidence="1">
    <location>
        <begin position="23"/>
        <end position="153"/>
    </location>
</feature>
<dbReference type="Proteomes" id="UP001164743">
    <property type="component" value="Chromosome 15A"/>
</dbReference>
<keyword evidence="3" id="KW-1185">Reference proteome</keyword>
<evidence type="ECO:0000313" key="3">
    <source>
        <dbReference type="Proteomes" id="UP001164743"/>
    </source>
</evidence>
<name>A0ABY7D658_9BASI</name>
<feature type="compositionally biased region" description="Low complexity" evidence="1">
    <location>
        <begin position="102"/>
        <end position="112"/>
    </location>
</feature>
<organism evidence="2 3">
    <name type="scientific">Puccinia triticina</name>
    <dbReference type="NCBI Taxonomy" id="208348"/>
    <lineage>
        <taxon>Eukaryota</taxon>
        <taxon>Fungi</taxon>
        <taxon>Dikarya</taxon>
        <taxon>Basidiomycota</taxon>
        <taxon>Pucciniomycotina</taxon>
        <taxon>Pucciniomycetes</taxon>
        <taxon>Pucciniales</taxon>
        <taxon>Pucciniaceae</taxon>
        <taxon>Puccinia</taxon>
    </lineage>
</organism>
<dbReference type="EMBL" id="CP110435">
    <property type="protein sequence ID" value="WAQ91757.1"/>
    <property type="molecule type" value="Genomic_DNA"/>
</dbReference>
<dbReference type="RefSeq" id="XP_053027312.1">
    <property type="nucleotide sequence ID" value="XM_053163325.1"/>
</dbReference>
<dbReference type="GeneID" id="77804220"/>
<evidence type="ECO:0000313" key="2">
    <source>
        <dbReference type="EMBL" id="WAQ91757.1"/>
    </source>
</evidence>
<protein>
    <submittedName>
        <fullName evidence="2">Uncharacterized protein</fullName>
    </submittedName>
</protein>
<reference evidence="2" key="1">
    <citation type="submission" date="2022-10" db="EMBL/GenBank/DDBJ databases">
        <title>Puccinia triticina Genome sequencing and assembly.</title>
        <authorList>
            <person name="Li C."/>
        </authorList>
    </citation>
    <scope>NUCLEOTIDE SEQUENCE</scope>
    <source>
        <strain evidence="2">Pt15</strain>
    </source>
</reference>
<sequence length="166" mass="17829">MLTTRNAAHAAANSIAAARSLLQQRRARTAEEEILGLTHPGPAKPNRRQRRSASTKASEPPVPAPAEEQEQIQQDPGPEASISSKATVRPADSNDQPQAVDPSSQPQPQIQSWGPVRNDPVPNPFASIAKPTKSLFASGVPTTKPEIKPLEGSQFKTSKLTECTYH</sequence>
<gene>
    <name evidence="2" type="ORF">PtA15_15A149</name>
</gene>
<evidence type="ECO:0000256" key="1">
    <source>
        <dbReference type="SAM" id="MobiDB-lite"/>
    </source>
</evidence>